<organism evidence="2">
    <name type="scientific">Microbacterium sp. A8/3-1</name>
    <dbReference type="NCBI Taxonomy" id="3160749"/>
    <lineage>
        <taxon>Bacteria</taxon>
        <taxon>Bacillati</taxon>
        <taxon>Actinomycetota</taxon>
        <taxon>Actinomycetes</taxon>
        <taxon>Micrococcales</taxon>
        <taxon>Microbacteriaceae</taxon>
        <taxon>Microbacterium</taxon>
    </lineage>
</organism>
<feature type="transmembrane region" description="Helical" evidence="1">
    <location>
        <begin position="84"/>
        <end position="104"/>
    </location>
</feature>
<gene>
    <name evidence="2" type="ORF">ABS642_13285</name>
</gene>
<reference evidence="2" key="1">
    <citation type="submission" date="2024-06" db="EMBL/GenBank/DDBJ databases">
        <title>Draft genome sequence of Microbacterium sp. strain A8/3-1, isolated from Oxytropis tragacanthoides Fisch. ex DC. Root nodules in the Altai region of Russia.</title>
        <authorList>
            <person name="Sazanova A."/>
            <person name="Guro P."/>
            <person name="Kuznetsova I."/>
            <person name="Belimov A."/>
            <person name="Safronova V."/>
        </authorList>
    </citation>
    <scope>NUCLEOTIDE SEQUENCE</scope>
    <source>
        <strain evidence="2">A8/3-1</strain>
    </source>
</reference>
<dbReference type="AlphaFoldDB" id="A0AAU7VRW8"/>
<accession>A0AAU7VRW8</accession>
<proteinExistence type="predicted"/>
<keyword evidence="1" id="KW-0472">Membrane</keyword>
<dbReference type="RefSeq" id="WP_350350459.1">
    <property type="nucleotide sequence ID" value="NZ_CP158357.1"/>
</dbReference>
<keyword evidence="1" id="KW-0812">Transmembrane</keyword>
<dbReference type="EMBL" id="CP158357">
    <property type="protein sequence ID" value="XBX76885.1"/>
    <property type="molecule type" value="Genomic_DNA"/>
</dbReference>
<keyword evidence="1" id="KW-1133">Transmembrane helix</keyword>
<sequence>MTLPQASPPNTAVDALPGATVIGRIRRLLIVALVAGVLFPAFTRGSRGGCPGGVSSDGGFVDATGQAVDQAPRCVNLELGPNPLVFVGIALIVLLAIGRVMRVADETAAVRILDRAAILVVVLVLVAAVVSQVWFRLVSLETFDSDSWSLVSPFPFAIIDVEITRMTTR</sequence>
<evidence type="ECO:0000256" key="1">
    <source>
        <dbReference type="SAM" id="Phobius"/>
    </source>
</evidence>
<evidence type="ECO:0000313" key="2">
    <source>
        <dbReference type="EMBL" id="XBX76885.1"/>
    </source>
</evidence>
<feature type="transmembrane region" description="Helical" evidence="1">
    <location>
        <begin position="116"/>
        <end position="135"/>
    </location>
</feature>
<feature type="transmembrane region" description="Helical" evidence="1">
    <location>
        <begin position="25"/>
        <end position="42"/>
    </location>
</feature>
<protein>
    <submittedName>
        <fullName evidence="2">Uncharacterized protein</fullName>
    </submittedName>
</protein>
<name>A0AAU7VRW8_9MICO</name>